<gene>
    <name evidence="4" type="ORF">SAMN05421766_101349</name>
</gene>
<keyword evidence="1" id="KW-0378">Hydrolase</keyword>
<name>A0ABY1KII3_9FLAO</name>
<keyword evidence="2 4" id="KW-0326">Glycosidase</keyword>
<dbReference type="InterPro" id="IPR013780">
    <property type="entry name" value="Glyco_hydro_b"/>
</dbReference>
<dbReference type="Gene3D" id="2.60.40.1180">
    <property type="entry name" value="Golgi alpha-mannosidase II"/>
    <property type="match status" value="1"/>
</dbReference>
<protein>
    <submittedName>
        <fullName evidence="4">Glycosidase</fullName>
    </submittedName>
</protein>
<evidence type="ECO:0000259" key="3">
    <source>
        <dbReference type="SMART" id="SM00642"/>
    </source>
</evidence>
<dbReference type="GO" id="GO:0016798">
    <property type="term" value="F:hydrolase activity, acting on glycosyl bonds"/>
    <property type="evidence" value="ECO:0007669"/>
    <property type="project" value="UniProtKB-KW"/>
</dbReference>
<evidence type="ECO:0000313" key="5">
    <source>
        <dbReference type="Proteomes" id="UP000185728"/>
    </source>
</evidence>
<dbReference type="Pfam" id="PF00128">
    <property type="entry name" value="Alpha-amylase"/>
    <property type="match status" value="1"/>
</dbReference>
<sequence>MDHAIFYHIYPLGLLGADKSNDFTAAPVNRFSELHTWLDHMVDLGCNALYIGPVFESSTHGYDTTDYYKVDRRLGDDAALIAFIEKAHELGIQVVLDGVFNHVGRDFFAFKDLQELGKDSKYTDWFSNVDFKKRSPLKDPFTYDTWAGHYELVKLNLANKEVRDHLFGAVKKWIGTYKIDGLRLDTADVLDFDFMKALALFCKKENPNFWLMGEVVHGDYNRWVNPLMLDSVTNYDYHTPMYESFNLKDFSKISETVDGDFGPKGVYKDLALYSFVDNHDVNRAASTLKKAEHLFPLYLLLFTLPGIPAIYYGSEWGFEGKKSPHSDDLLRPPVKRNDLGKQAKHPKLIAAIKQFIAVRKSSEALVKGAYQTLLVTRQHYAFSRESNNETVVVVVNASNKAARIHIPLKSPSATVFTDLLSPKYSLVSDKTGLYIEVPPCWGRILGH</sequence>
<reference evidence="4 5" key="1">
    <citation type="submission" date="2017-01" db="EMBL/GenBank/DDBJ databases">
        <authorList>
            <person name="Varghese N."/>
            <person name="Submissions S."/>
        </authorList>
    </citation>
    <scope>NUCLEOTIDE SEQUENCE [LARGE SCALE GENOMIC DNA]</scope>
    <source>
        <strain evidence="4 5">DSM 2061</strain>
    </source>
</reference>
<dbReference type="InterPro" id="IPR006047">
    <property type="entry name" value="GH13_cat_dom"/>
</dbReference>
<keyword evidence="5" id="KW-1185">Reference proteome</keyword>
<dbReference type="InterPro" id="IPR017853">
    <property type="entry name" value="GH"/>
</dbReference>
<dbReference type="PANTHER" id="PTHR10357">
    <property type="entry name" value="ALPHA-AMYLASE FAMILY MEMBER"/>
    <property type="match status" value="1"/>
</dbReference>
<proteinExistence type="predicted"/>
<dbReference type="Proteomes" id="UP000185728">
    <property type="component" value="Unassembled WGS sequence"/>
</dbReference>
<feature type="domain" description="Glycosyl hydrolase family 13 catalytic" evidence="3">
    <location>
        <begin position="17"/>
        <end position="359"/>
    </location>
</feature>
<evidence type="ECO:0000256" key="1">
    <source>
        <dbReference type="ARBA" id="ARBA00022801"/>
    </source>
</evidence>
<dbReference type="RefSeq" id="WP_076453229.1">
    <property type="nucleotide sequence ID" value="NZ_FTOB01000001.1"/>
</dbReference>
<dbReference type="Gene3D" id="3.20.20.80">
    <property type="entry name" value="Glycosidases"/>
    <property type="match status" value="1"/>
</dbReference>
<organism evidence="4 5">
    <name type="scientific">Zobellia uliginosa</name>
    <dbReference type="NCBI Taxonomy" id="143224"/>
    <lineage>
        <taxon>Bacteria</taxon>
        <taxon>Pseudomonadati</taxon>
        <taxon>Bacteroidota</taxon>
        <taxon>Flavobacteriia</taxon>
        <taxon>Flavobacteriales</taxon>
        <taxon>Flavobacteriaceae</taxon>
        <taxon>Zobellia</taxon>
    </lineage>
</organism>
<evidence type="ECO:0000256" key="2">
    <source>
        <dbReference type="ARBA" id="ARBA00023295"/>
    </source>
</evidence>
<dbReference type="CDD" id="cd11353">
    <property type="entry name" value="AmyAc_euk_bac_CMD_like"/>
    <property type="match status" value="1"/>
</dbReference>
<dbReference type="InterPro" id="IPR045857">
    <property type="entry name" value="O16G_dom_2"/>
</dbReference>
<dbReference type="PANTHER" id="PTHR10357:SF210">
    <property type="entry name" value="MALTODEXTRIN GLUCOSIDASE"/>
    <property type="match status" value="1"/>
</dbReference>
<dbReference type="SMART" id="SM00642">
    <property type="entry name" value="Aamy"/>
    <property type="match status" value="1"/>
</dbReference>
<accession>A0ABY1KII3</accession>
<evidence type="ECO:0000313" key="4">
    <source>
        <dbReference type="EMBL" id="SIS38877.1"/>
    </source>
</evidence>
<dbReference type="Gene3D" id="3.90.400.10">
    <property type="entry name" value="Oligo-1,6-glucosidase, Domain 2"/>
    <property type="match status" value="1"/>
</dbReference>
<dbReference type="SUPFAM" id="SSF51011">
    <property type="entry name" value="Glycosyl hydrolase domain"/>
    <property type="match status" value="1"/>
</dbReference>
<comment type="caution">
    <text evidence="4">The sequence shown here is derived from an EMBL/GenBank/DDBJ whole genome shotgun (WGS) entry which is preliminary data.</text>
</comment>
<dbReference type="EMBL" id="FTOB01000001">
    <property type="protein sequence ID" value="SIS38877.1"/>
    <property type="molecule type" value="Genomic_DNA"/>
</dbReference>
<dbReference type="SUPFAM" id="SSF51445">
    <property type="entry name" value="(Trans)glycosidases"/>
    <property type="match status" value="1"/>
</dbReference>